<dbReference type="Proteomes" id="UP000199052">
    <property type="component" value="Unassembled WGS sequence"/>
</dbReference>
<evidence type="ECO:0000259" key="1">
    <source>
        <dbReference type="Pfam" id="PF14534"/>
    </source>
</evidence>
<dbReference type="EMBL" id="JACBZA010000001">
    <property type="protein sequence ID" value="NYH85823.1"/>
    <property type="molecule type" value="Genomic_DNA"/>
</dbReference>
<dbReference type="AlphaFoldDB" id="A0A1I2N0P3"/>
<dbReference type="Gene3D" id="3.10.450.50">
    <property type="match status" value="1"/>
</dbReference>
<dbReference type="NCBIfam" id="TIGR02246">
    <property type="entry name" value="SgcJ/EcaC family oxidoreductase"/>
    <property type="match status" value="1"/>
</dbReference>
<proteinExistence type="predicted"/>
<evidence type="ECO:0000313" key="3">
    <source>
        <dbReference type="EMBL" id="SFF95267.1"/>
    </source>
</evidence>
<protein>
    <submittedName>
        <fullName evidence="2">Uncharacterized protein (TIGR02246 family)</fullName>
    </submittedName>
</protein>
<reference evidence="3 4" key="1">
    <citation type="submission" date="2016-10" db="EMBL/GenBank/DDBJ databases">
        <authorList>
            <person name="de Groot N.N."/>
        </authorList>
    </citation>
    <scope>NUCLEOTIDE SEQUENCE [LARGE SCALE GENOMIC DNA]</scope>
    <source>
        <strain evidence="3 4">CPCC 202808</strain>
    </source>
</reference>
<gene>
    <name evidence="2" type="ORF">FHR37_004674</name>
    <name evidence="3" type="ORF">SAMN05421678_10369</name>
</gene>
<dbReference type="InterPro" id="IPR027843">
    <property type="entry name" value="DUF4440"/>
</dbReference>
<evidence type="ECO:0000313" key="2">
    <source>
        <dbReference type="EMBL" id="NYH85823.1"/>
    </source>
</evidence>
<dbReference type="OrthoDB" id="582247at2"/>
<feature type="domain" description="DUF4440" evidence="1">
    <location>
        <begin position="11"/>
        <end position="114"/>
    </location>
</feature>
<name>A0A1I2N0P3_9ACTN</name>
<reference evidence="2 5" key="2">
    <citation type="submission" date="2020-07" db="EMBL/GenBank/DDBJ databases">
        <title>Sequencing the genomes of 1000 actinobacteria strains.</title>
        <authorList>
            <person name="Klenk H.-P."/>
        </authorList>
    </citation>
    <scope>NUCLEOTIDE SEQUENCE [LARGE SCALE GENOMIC DNA]</scope>
    <source>
        <strain evidence="2 5">DSM 45117</strain>
    </source>
</reference>
<dbReference type="Pfam" id="PF14534">
    <property type="entry name" value="DUF4440"/>
    <property type="match status" value="1"/>
</dbReference>
<dbReference type="RefSeq" id="WP_092882028.1">
    <property type="nucleotide sequence ID" value="NZ_FOOI01000003.1"/>
</dbReference>
<dbReference type="InterPro" id="IPR032710">
    <property type="entry name" value="NTF2-like_dom_sf"/>
</dbReference>
<dbReference type="EMBL" id="FOOI01000003">
    <property type="protein sequence ID" value="SFF95267.1"/>
    <property type="molecule type" value="Genomic_DNA"/>
</dbReference>
<sequence length="123" mass="13861">MASDISTAEVVAVIDRLREAWRAADIDAYVAGFDEDADLVNRTGQWCRGRKMIAERLGELARTGRPAVFAAERRTEAVRIVTPELAVVHESWIEPDRVAHATYVLVRKDEGWRVTTTNVVLRQ</sequence>
<accession>A0A1I2N0P3</accession>
<dbReference type="InterPro" id="IPR011944">
    <property type="entry name" value="Steroid_delta5-4_isomerase"/>
</dbReference>
<keyword evidence="5" id="KW-1185">Reference proteome</keyword>
<organism evidence="3 4">
    <name type="scientific">Actinopolymorpha cephalotaxi</name>
    <dbReference type="NCBI Taxonomy" id="504797"/>
    <lineage>
        <taxon>Bacteria</taxon>
        <taxon>Bacillati</taxon>
        <taxon>Actinomycetota</taxon>
        <taxon>Actinomycetes</taxon>
        <taxon>Propionibacteriales</taxon>
        <taxon>Actinopolymorphaceae</taxon>
        <taxon>Actinopolymorpha</taxon>
    </lineage>
</organism>
<evidence type="ECO:0000313" key="5">
    <source>
        <dbReference type="Proteomes" id="UP000533017"/>
    </source>
</evidence>
<dbReference type="SUPFAM" id="SSF54427">
    <property type="entry name" value="NTF2-like"/>
    <property type="match status" value="1"/>
</dbReference>
<evidence type="ECO:0000313" key="4">
    <source>
        <dbReference type="Proteomes" id="UP000199052"/>
    </source>
</evidence>
<dbReference type="Proteomes" id="UP000533017">
    <property type="component" value="Unassembled WGS sequence"/>
</dbReference>